<keyword evidence="3" id="KW-1185">Reference proteome</keyword>
<dbReference type="PANTHER" id="PTHR45947">
    <property type="entry name" value="SULFOQUINOVOSYL TRANSFERASE SQD2"/>
    <property type="match status" value="1"/>
</dbReference>
<protein>
    <submittedName>
        <fullName evidence="2">Glycosyltransferase family 4 protein</fullName>
    </submittedName>
</protein>
<name>A0ABP3QBQ4_9PROT</name>
<dbReference type="InterPro" id="IPR028098">
    <property type="entry name" value="Glyco_trans_4-like_N"/>
</dbReference>
<accession>A0ABP3QBQ4</accession>
<sequence length="426" mass="43425">MARGVRGSGGSAGGLEVLYLHQHFSTPAGATGTRSFAMARALAARGHAVTVACGRYAGAETGLDGPFRSGRREGRVGAFRVVEFAVSCGNAQGLAARAGAFARYAARASALALSRPWDVVVASSTPLSVALPALAARRARGTPFVFEIRDPWPELPRAMRVGSPPLWFAMDRLADAACRNAAAVVALSEGMAETAAAHGADPSSVSVVPNGADLDLFGPQIVPWRPEAARPHEPLAVYAGAHGRANGLDLLLRAAALLRAEGAPLRLLLVGEGSEKPRLMAEAAAAGLANLSFLDPLPKPRLAALLAGSQIGVQCLAPVPEFAEWTAPNKLMDYLAAGLPVVAALGGRAARLLADGPCGIATPPGHAPALAGTLAALAASPARRAALGAAARAQAVRRWDRRLLAARFCGVVEGAAATPGAARVPA</sequence>
<dbReference type="Pfam" id="PF13692">
    <property type="entry name" value="Glyco_trans_1_4"/>
    <property type="match status" value="1"/>
</dbReference>
<dbReference type="SUPFAM" id="SSF53756">
    <property type="entry name" value="UDP-Glycosyltransferase/glycogen phosphorylase"/>
    <property type="match status" value="1"/>
</dbReference>
<feature type="domain" description="Glycosyltransferase subfamily 4-like N-terminal" evidence="1">
    <location>
        <begin position="31"/>
        <end position="211"/>
    </location>
</feature>
<dbReference type="Proteomes" id="UP001501588">
    <property type="component" value="Unassembled WGS sequence"/>
</dbReference>
<dbReference type="InterPro" id="IPR050194">
    <property type="entry name" value="Glycosyltransferase_grp1"/>
</dbReference>
<proteinExistence type="predicted"/>
<dbReference type="EMBL" id="BAAAFZ010000029">
    <property type="protein sequence ID" value="GAA0584978.1"/>
    <property type="molecule type" value="Genomic_DNA"/>
</dbReference>
<organism evidence="2 3">
    <name type="scientific">Craurococcus roseus</name>
    <dbReference type="NCBI Taxonomy" id="77585"/>
    <lineage>
        <taxon>Bacteria</taxon>
        <taxon>Pseudomonadati</taxon>
        <taxon>Pseudomonadota</taxon>
        <taxon>Alphaproteobacteria</taxon>
        <taxon>Acetobacterales</taxon>
        <taxon>Acetobacteraceae</taxon>
        <taxon>Craurococcus</taxon>
    </lineage>
</organism>
<reference evidence="3" key="1">
    <citation type="journal article" date="2019" name="Int. J. Syst. Evol. Microbiol.">
        <title>The Global Catalogue of Microorganisms (GCM) 10K type strain sequencing project: providing services to taxonomists for standard genome sequencing and annotation.</title>
        <authorList>
            <consortium name="The Broad Institute Genomics Platform"/>
            <consortium name="The Broad Institute Genome Sequencing Center for Infectious Disease"/>
            <person name="Wu L."/>
            <person name="Ma J."/>
        </authorList>
    </citation>
    <scope>NUCLEOTIDE SEQUENCE [LARGE SCALE GENOMIC DNA]</scope>
    <source>
        <strain evidence="3">JCM 9933</strain>
    </source>
</reference>
<dbReference type="Pfam" id="PF13579">
    <property type="entry name" value="Glyco_trans_4_4"/>
    <property type="match status" value="1"/>
</dbReference>
<evidence type="ECO:0000259" key="1">
    <source>
        <dbReference type="Pfam" id="PF13579"/>
    </source>
</evidence>
<dbReference type="PANTHER" id="PTHR45947:SF3">
    <property type="entry name" value="SULFOQUINOVOSYL TRANSFERASE SQD2"/>
    <property type="match status" value="1"/>
</dbReference>
<dbReference type="CDD" id="cd03794">
    <property type="entry name" value="GT4_WbuB-like"/>
    <property type="match status" value="1"/>
</dbReference>
<gene>
    <name evidence="2" type="ORF">GCM10009416_24190</name>
</gene>
<dbReference type="Gene3D" id="3.40.50.2000">
    <property type="entry name" value="Glycogen Phosphorylase B"/>
    <property type="match status" value="2"/>
</dbReference>
<evidence type="ECO:0000313" key="2">
    <source>
        <dbReference type="EMBL" id="GAA0584978.1"/>
    </source>
</evidence>
<evidence type="ECO:0000313" key="3">
    <source>
        <dbReference type="Proteomes" id="UP001501588"/>
    </source>
</evidence>
<comment type="caution">
    <text evidence="2">The sequence shown here is derived from an EMBL/GenBank/DDBJ whole genome shotgun (WGS) entry which is preliminary data.</text>
</comment>